<feature type="region of interest" description="Disordered" evidence="1">
    <location>
        <begin position="103"/>
        <end position="211"/>
    </location>
</feature>
<reference evidence="2 3" key="1">
    <citation type="submission" date="2016-02" db="EMBL/GenBank/DDBJ databases">
        <title>Genome analysis of coral dinoflagellate symbionts highlights evolutionary adaptations to a symbiotic lifestyle.</title>
        <authorList>
            <person name="Aranda M."/>
            <person name="Li Y."/>
            <person name="Liew Y.J."/>
            <person name="Baumgarten S."/>
            <person name="Simakov O."/>
            <person name="Wilson M."/>
            <person name="Piel J."/>
            <person name="Ashoor H."/>
            <person name="Bougouffa S."/>
            <person name="Bajic V.B."/>
            <person name="Ryu T."/>
            <person name="Ravasi T."/>
            <person name="Bayer T."/>
            <person name="Micklem G."/>
            <person name="Kim H."/>
            <person name="Bhak J."/>
            <person name="Lajeunesse T.C."/>
            <person name="Voolstra C.R."/>
        </authorList>
    </citation>
    <scope>NUCLEOTIDE SEQUENCE [LARGE SCALE GENOMIC DNA]</scope>
    <source>
        <strain evidence="2 3">CCMP2467</strain>
    </source>
</reference>
<protein>
    <submittedName>
        <fullName evidence="2">Uncharacterized protein</fullName>
    </submittedName>
</protein>
<dbReference type="EMBL" id="LSRX01000216">
    <property type="protein sequence ID" value="OLQ04186.1"/>
    <property type="molecule type" value="Genomic_DNA"/>
</dbReference>
<keyword evidence="3" id="KW-1185">Reference proteome</keyword>
<feature type="compositionally biased region" description="Low complexity" evidence="1">
    <location>
        <begin position="133"/>
        <end position="156"/>
    </location>
</feature>
<sequence length="286" mass="31294">MLQGKSNAQIRRMQEEEEKERREQNKEKYQRYKELAAIMESSDEEELSESDGAQVVPEGFQAKLLKPRVEVLESSAAGTSSSRYTGYTGVKGACTDFAKILSLNPHNESVTRGDRPLAPGEIAGETEEEEVTSPKSGGSLGLPGAQPSSPSSPNSQRPLAGNAFIMDSEGPESEDLPEIKRNPSCLKNGKESDKSKTRKDSRGVSIDGKSRLHKVSYADDVSNKPLQEVQEVEAVKSGSGPGWRLLQHDVSRRIRCCRALRRLRPEACHGPQEFEGVEAAARTQGI</sequence>
<gene>
    <name evidence="2" type="ORF">AK812_SmicGene12726</name>
</gene>
<proteinExistence type="predicted"/>
<organism evidence="2 3">
    <name type="scientific">Symbiodinium microadriaticum</name>
    <name type="common">Dinoflagellate</name>
    <name type="synonym">Zooxanthella microadriatica</name>
    <dbReference type="NCBI Taxonomy" id="2951"/>
    <lineage>
        <taxon>Eukaryota</taxon>
        <taxon>Sar</taxon>
        <taxon>Alveolata</taxon>
        <taxon>Dinophyceae</taxon>
        <taxon>Suessiales</taxon>
        <taxon>Symbiodiniaceae</taxon>
        <taxon>Symbiodinium</taxon>
    </lineage>
</organism>
<comment type="caution">
    <text evidence="2">The sequence shown here is derived from an EMBL/GenBank/DDBJ whole genome shotgun (WGS) entry which is preliminary data.</text>
</comment>
<dbReference type="AlphaFoldDB" id="A0A1Q9E9T9"/>
<evidence type="ECO:0000256" key="1">
    <source>
        <dbReference type="SAM" id="MobiDB-lite"/>
    </source>
</evidence>
<accession>A0A1Q9E9T9</accession>
<feature type="compositionally biased region" description="Basic and acidic residues" evidence="1">
    <location>
        <begin position="19"/>
        <end position="28"/>
    </location>
</feature>
<name>A0A1Q9E9T9_SYMMI</name>
<feature type="compositionally biased region" description="Basic and acidic residues" evidence="1">
    <location>
        <begin position="188"/>
        <end position="202"/>
    </location>
</feature>
<dbReference type="Proteomes" id="UP000186817">
    <property type="component" value="Unassembled WGS sequence"/>
</dbReference>
<feature type="region of interest" description="Disordered" evidence="1">
    <location>
        <begin position="1"/>
        <end position="28"/>
    </location>
</feature>
<evidence type="ECO:0000313" key="2">
    <source>
        <dbReference type="EMBL" id="OLQ04186.1"/>
    </source>
</evidence>
<evidence type="ECO:0000313" key="3">
    <source>
        <dbReference type="Proteomes" id="UP000186817"/>
    </source>
</evidence>